<dbReference type="Proteomes" id="UP000005239">
    <property type="component" value="Unassembled WGS sequence"/>
</dbReference>
<evidence type="ECO:0000313" key="2">
    <source>
        <dbReference type="EnsemblMetazoa" id="PPA14565.1"/>
    </source>
</evidence>
<feature type="compositionally biased region" description="Acidic residues" evidence="1">
    <location>
        <begin position="199"/>
        <end position="209"/>
    </location>
</feature>
<name>A0A2A6CIN7_PRIPA</name>
<accession>A0A2A6CIN7</accession>
<proteinExistence type="predicted"/>
<sequence length="261" mass="29379">MARIIFVEIRGVPDNESSGAEEAPHDCCIGQVSSIGIKFHSPDAPVPSFEEERDDFEQLLDKPLCQLVPLSPDDVPNDDISGVHAIPLLCRTSASRISSFNGEREDVERVLSDDDFSAPSNALEEPWYDAWDDADGEEIPVAMPPITEGYGAEFVYDEPMQVVQLREEIVESSRRARRRTLSEMSYDETGNWKKCNDESSSEDELDNAQEDERSNNYDADEEDCVDEMDNRRSSGGKRRPPGAPEYEDEAVVKRRRLGLDE</sequence>
<gene>
    <name evidence="2" type="primary">WBGene00104119</name>
</gene>
<dbReference type="EnsemblMetazoa" id="PPA14565.1">
    <property type="protein sequence ID" value="PPA14565.1"/>
    <property type="gene ID" value="WBGene00104119"/>
</dbReference>
<protein>
    <submittedName>
        <fullName evidence="2">Uncharacterized protein</fullName>
    </submittedName>
</protein>
<reference evidence="3" key="1">
    <citation type="journal article" date="2008" name="Nat. Genet.">
        <title>The Pristionchus pacificus genome provides a unique perspective on nematode lifestyle and parasitism.</title>
        <authorList>
            <person name="Dieterich C."/>
            <person name="Clifton S.W."/>
            <person name="Schuster L.N."/>
            <person name="Chinwalla A."/>
            <person name="Delehaunty K."/>
            <person name="Dinkelacker I."/>
            <person name="Fulton L."/>
            <person name="Fulton R."/>
            <person name="Godfrey J."/>
            <person name="Minx P."/>
            <person name="Mitreva M."/>
            <person name="Roeseler W."/>
            <person name="Tian H."/>
            <person name="Witte H."/>
            <person name="Yang S.P."/>
            <person name="Wilson R.K."/>
            <person name="Sommer R.J."/>
        </authorList>
    </citation>
    <scope>NUCLEOTIDE SEQUENCE [LARGE SCALE GENOMIC DNA]</scope>
    <source>
        <strain evidence="3">PS312</strain>
    </source>
</reference>
<reference evidence="2" key="2">
    <citation type="submission" date="2022-06" db="UniProtKB">
        <authorList>
            <consortium name="EnsemblMetazoa"/>
        </authorList>
    </citation>
    <scope>IDENTIFICATION</scope>
    <source>
        <strain evidence="2">PS312</strain>
    </source>
</reference>
<feature type="region of interest" description="Disordered" evidence="1">
    <location>
        <begin position="186"/>
        <end position="261"/>
    </location>
</feature>
<accession>A0A8R1UA50</accession>
<keyword evidence="3" id="KW-1185">Reference proteome</keyword>
<dbReference type="AlphaFoldDB" id="A0A2A6CIN7"/>
<evidence type="ECO:0000256" key="1">
    <source>
        <dbReference type="SAM" id="MobiDB-lite"/>
    </source>
</evidence>
<evidence type="ECO:0000313" key="3">
    <source>
        <dbReference type="Proteomes" id="UP000005239"/>
    </source>
</evidence>
<organism evidence="2 3">
    <name type="scientific">Pristionchus pacificus</name>
    <name type="common">Parasitic nematode worm</name>
    <dbReference type="NCBI Taxonomy" id="54126"/>
    <lineage>
        <taxon>Eukaryota</taxon>
        <taxon>Metazoa</taxon>
        <taxon>Ecdysozoa</taxon>
        <taxon>Nematoda</taxon>
        <taxon>Chromadorea</taxon>
        <taxon>Rhabditida</taxon>
        <taxon>Rhabditina</taxon>
        <taxon>Diplogasteromorpha</taxon>
        <taxon>Diplogasteroidea</taxon>
        <taxon>Neodiplogasteridae</taxon>
        <taxon>Pristionchus</taxon>
    </lineage>
</organism>
<feature type="compositionally biased region" description="Acidic residues" evidence="1">
    <location>
        <begin position="218"/>
        <end position="227"/>
    </location>
</feature>